<sequence>MLPNDPVPGFDPNAGSPIPATTAEQWTANYRDQPLTAEEQAGSKRIKAYYFGNEFLNTVQQQEHCVGLRFYMGLEKDLNGDKSKDNYQLIVVGVDKDGHDIVPRTQADGSVQGMDGIVGDGSAKCPDNCDPTSPLN</sequence>
<proteinExistence type="predicted"/>
<evidence type="ECO:0000256" key="1">
    <source>
        <dbReference type="SAM" id="MobiDB-lite"/>
    </source>
</evidence>
<dbReference type="AlphaFoldDB" id="A0A212TN51"/>
<organism evidence="2 3">
    <name type="scientific">Hymenobacter gelipurpurascens</name>
    <dbReference type="NCBI Taxonomy" id="89968"/>
    <lineage>
        <taxon>Bacteria</taxon>
        <taxon>Pseudomonadati</taxon>
        <taxon>Bacteroidota</taxon>
        <taxon>Cytophagia</taxon>
        <taxon>Cytophagales</taxon>
        <taxon>Hymenobacteraceae</taxon>
        <taxon>Hymenobacter</taxon>
    </lineage>
</organism>
<dbReference type="RefSeq" id="WP_088843164.1">
    <property type="nucleotide sequence ID" value="NZ_FYEW01000001.1"/>
</dbReference>
<evidence type="ECO:0000313" key="3">
    <source>
        <dbReference type="Proteomes" id="UP000198131"/>
    </source>
</evidence>
<evidence type="ECO:0000313" key="2">
    <source>
        <dbReference type="EMBL" id="SNC67286.1"/>
    </source>
</evidence>
<gene>
    <name evidence="2" type="ORF">SAMN06265337_1899</name>
</gene>
<reference evidence="3" key="1">
    <citation type="submission" date="2017-06" db="EMBL/GenBank/DDBJ databases">
        <authorList>
            <person name="Varghese N."/>
            <person name="Submissions S."/>
        </authorList>
    </citation>
    <scope>NUCLEOTIDE SEQUENCE [LARGE SCALE GENOMIC DNA]</scope>
    <source>
        <strain evidence="3">DSM 11116</strain>
    </source>
</reference>
<dbReference type="Proteomes" id="UP000198131">
    <property type="component" value="Unassembled WGS sequence"/>
</dbReference>
<protein>
    <submittedName>
        <fullName evidence="2">Uncharacterized protein</fullName>
    </submittedName>
</protein>
<dbReference type="OrthoDB" id="661524at2"/>
<dbReference type="EMBL" id="FYEW01000001">
    <property type="protein sequence ID" value="SNC67286.1"/>
    <property type="molecule type" value="Genomic_DNA"/>
</dbReference>
<accession>A0A212TN51</accession>
<name>A0A212TN51_9BACT</name>
<feature type="region of interest" description="Disordered" evidence="1">
    <location>
        <begin position="1"/>
        <end position="20"/>
    </location>
</feature>
<keyword evidence="3" id="KW-1185">Reference proteome</keyword>